<dbReference type="InterPro" id="IPR011990">
    <property type="entry name" value="TPR-like_helical_dom_sf"/>
</dbReference>
<reference evidence="1 2" key="1">
    <citation type="submission" date="2019-02" db="EMBL/GenBank/DDBJ databases">
        <title>The Batch Genome Submission of Acinetobacter spp. strains.</title>
        <authorList>
            <person name="Qin J."/>
            <person name="Hu Y."/>
            <person name="Ye H."/>
            <person name="Wei L."/>
            <person name="Feng Y."/>
            <person name="Zong Z."/>
        </authorList>
    </citation>
    <scope>NUCLEOTIDE SEQUENCE [LARGE SCALE GENOMIC DNA]</scope>
    <source>
        <strain evidence="1 2">WCHABo060081</strain>
    </source>
</reference>
<dbReference type="Pfam" id="PF08238">
    <property type="entry name" value="Sel1"/>
    <property type="match status" value="15"/>
</dbReference>
<organism evidence="1 2">
    <name type="scientific">Acinetobacter bouvetii</name>
    <dbReference type="NCBI Taxonomy" id="202951"/>
    <lineage>
        <taxon>Bacteria</taxon>
        <taxon>Pseudomonadati</taxon>
        <taxon>Pseudomonadota</taxon>
        <taxon>Gammaproteobacteria</taxon>
        <taxon>Moraxellales</taxon>
        <taxon>Moraxellaceae</taxon>
        <taxon>Acinetobacter</taxon>
    </lineage>
</organism>
<proteinExistence type="predicted"/>
<evidence type="ECO:0000313" key="2">
    <source>
        <dbReference type="Proteomes" id="UP000293483"/>
    </source>
</evidence>
<dbReference type="PANTHER" id="PTHR11102:SF160">
    <property type="entry name" value="ERAD-ASSOCIATED E3 UBIQUITIN-PROTEIN LIGASE COMPONENT HRD3"/>
    <property type="match status" value="1"/>
</dbReference>
<dbReference type="InterPro" id="IPR006597">
    <property type="entry name" value="Sel1-like"/>
</dbReference>
<dbReference type="SUPFAM" id="SSF81901">
    <property type="entry name" value="HCP-like"/>
    <property type="match status" value="3"/>
</dbReference>
<dbReference type="AlphaFoldDB" id="A0A4Q7AZF7"/>
<sequence>MGLRKIKVVKYSANISKIDKLENLAKKGDVSAQLDVGQTYLAEGKYKQAHYWLTKCAEQKNAVAQFLLGLFYKNGTSVSLDKKMAFNWFKKSAEQGYADALMEIAIFYKNGWCVEANFEKAIDLIIESAEKGSHKAQLYLASYYHYTNNKNLSFAKDLYNKSADQGNIYAEISLLNLSESSDKLLTKLAQVVNITECISIGDIAFNLAQAHLEGDTVVPSIEACVHWTKIAAQLDSKEAQHKLGMYFLTGEFGFEKDTKQAYEWFLIAAKKGHASSQYQCGKICLDFKDYDNGISWLKKSADQDDQSSQLYLASIYKLGQYGITPNEEESLIWSLKLAEQGNSKAQYLCANIYLKKNNNKDGLYWLTHAAQNNVEAAQYTLATFYVNGDKGFKQNTTKAIYWAEKAAERSFLKAQKLCSELYFRSNNYKKAQYWMEKLAESGDVDTQYQLGIMLMTKFAQKQDQVKSLYWLDKAANQGHAGAQYEIGCKYLKGIYVEKDYEKAFNWFEKSAGLGFQSAMLELGLLYKKGSGVVKDLNKSLFWIDKTLSHKPSQPKIEKKAQLEMAMMYGLCVEEGFKNDKSLYWLEKLVEFGDPDAECEMGRLYKNGVGFIQDISKAKQLFKSSMRNGGLLGEIYLGQILDPIKDRIEFVEMLELKNQLTDDTDLKELNNVMISALKSLN</sequence>
<accession>A0A4Q7AZF7</accession>
<dbReference type="PANTHER" id="PTHR11102">
    <property type="entry name" value="SEL-1-LIKE PROTEIN"/>
    <property type="match status" value="1"/>
</dbReference>
<dbReference type="EMBL" id="SGSU01000007">
    <property type="protein sequence ID" value="RZG67464.1"/>
    <property type="molecule type" value="Genomic_DNA"/>
</dbReference>
<name>A0A4Q7AZF7_9GAMM</name>
<dbReference type="RefSeq" id="WP_130145317.1">
    <property type="nucleotide sequence ID" value="NZ_SGSU01000007.1"/>
</dbReference>
<protein>
    <submittedName>
        <fullName evidence="1">Sel1 repeat family protein</fullName>
    </submittedName>
</protein>
<dbReference type="Proteomes" id="UP000293483">
    <property type="component" value="Unassembled WGS sequence"/>
</dbReference>
<dbReference type="Gene3D" id="1.25.40.10">
    <property type="entry name" value="Tetratricopeptide repeat domain"/>
    <property type="match status" value="2"/>
</dbReference>
<gene>
    <name evidence="1" type="ORF">EXE25_08085</name>
</gene>
<dbReference type="SMART" id="SM00671">
    <property type="entry name" value="SEL1"/>
    <property type="match status" value="16"/>
</dbReference>
<dbReference type="InterPro" id="IPR050767">
    <property type="entry name" value="Sel1_AlgK"/>
</dbReference>
<comment type="caution">
    <text evidence="1">The sequence shown here is derived from an EMBL/GenBank/DDBJ whole genome shotgun (WGS) entry which is preliminary data.</text>
</comment>
<evidence type="ECO:0000313" key="1">
    <source>
        <dbReference type="EMBL" id="RZG67464.1"/>
    </source>
</evidence>